<dbReference type="Pfam" id="PF24102">
    <property type="entry name" value="FLAD1_M"/>
    <property type="match status" value="1"/>
</dbReference>
<reference evidence="2" key="1">
    <citation type="journal article" date="2014" name="Int. J. Syst. Evol. Microbiol.">
        <title>Complete genome sequence of Corynebacterium casei LMG S-19264T (=DSM 44701T), isolated from a smear-ripened cheese.</title>
        <authorList>
            <consortium name="US DOE Joint Genome Institute (JGI-PGF)"/>
            <person name="Walter F."/>
            <person name="Albersmeier A."/>
            <person name="Kalinowski J."/>
            <person name="Ruckert C."/>
        </authorList>
    </citation>
    <scope>NUCLEOTIDE SEQUENCE</scope>
    <source>
        <strain evidence="2">CGMCC 1.14984</strain>
    </source>
</reference>
<dbReference type="PANTHER" id="PTHR13939">
    <property type="entry name" value="NICOTINAMIDE-NUCLEOTIDE AMIDOHYDROLASE PNCC"/>
    <property type="match status" value="1"/>
</dbReference>
<dbReference type="Proteomes" id="UP000818603">
    <property type="component" value="Unassembled WGS sequence"/>
</dbReference>
<sequence length="265" mass="28685">MSENENMTQRNPTAAMVAIGDEILSGRTRDANMHYLANWLTARGVNLVEVRIVPDIEEVIVGAVNDVRGRADYVFTSGGIGPTHDDITALAIGKAFEAHTDVRDDALAILKEWYDARGEEVTPARRRMARVPEGASLIANAVSGAPGFRIGNVFVMAGVPKIFQSMLDAVDGQIERGPSRIAFTVRGNAKESEIAEALEALQASHPDISIGSYPGKTGQGRNVAIVLRGYVKEDVHAVALKVHEIMQQKEMKPQLVEGMPVTDED</sequence>
<accession>A0A8J3A0C0</accession>
<dbReference type="EMBL" id="VCJR02000001">
    <property type="protein sequence ID" value="NHK26606.1"/>
    <property type="molecule type" value="Genomic_DNA"/>
</dbReference>
<evidence type="ECO:0000313" key="4">
    <source>
        <dbReference type="Proteomes" id="UP000621856"/>
    </source>
</evidence>
<feature type="domain" description="MoaB/Mog" evidence="1">
    <location>
        <begin position="15"/>
        <end position="177"/>
    </location>
</feature>
<dbReference type="InterPro" id="IPR050101">
    <property type="entry name" value="CinA"/>
</dbReference>
<dbReference type="RefSeq" id="WP_155136448.1">
    <property type="nucleotide sequence ID" value="NZ_BMGZ01000001.1"/>
</dbReference>
<reference evidence="2" key="3">
    <citation type="submission" date="2020-09" db="EMBL/GenBank/DDBJ databases">
        <authorList>
            <person name="Sun Q."/>
            <person name="Zhou Y."/>
        </authorList>
    </citation>
    <scope>NUCLEOTIDE SEQUENCE</scope>
    <source>
        <strain evidence="2">CGMCC 1.14984</strain>
    </source>
</reference>
<evidence type="ECO:0000313" key="3">
    <source>
        <dbReference type="EMBL" id="NHK26606.1"/>
    </source>
</evidence>
<evidence type="ECO:0000313" key="2">
    <source>
        <dbReference type="EMBL" id="GGH92848.1"/>
    </source>
</evidence>
<proteinExistence type="predicted"/>
<comment type="caution">
    <text evidence="2">The sequence shown here is derived from an EMBL/GenBank/DDBJ whole genome shotgun (WGS) entry which is preliminary data.</text>
</comment>
<dbReference type="CDD" id="cd00885">
    <property type="entry name" value="cinA"/>
    <property type="match status" value="1"/>
</dbReference>
<dbReference type="SUPFAM" id="SSF53218">
    <property type="entry name" value="Molybdenum cofactor biosynthesis proteins"/>
    <property type="match status" value="1"/>
</dbReference>
<evidence type="ECO:0000259" key="1">
    <source>
        <dbReference type="SMART" id="SM00852"/>
    </source>
</evidence>
<dbReference type="SMART" id="SM00852">
    <property type="entry name" value="MoCF_biosynth"/>
    <property type="match status" value="1"/>
</dbReference>
<keyword evidence="5" id="KW-1185">Reference proteome</keyword>
<gene>
    <name evidence="3" type="ORF">FF098_001635</name>
    <name evidence="2" type="ORF">GCM10011355_03310</name>
</gene>
<dbReference type="InterPro" id="IPR001453">
    <property type="entry name" value="MoaB/Mog_dom"/>
</dbReference>
<dbReference type="EMBL" id="BMGZ01000001">
    <property type="protein sequence ID" value="GGH92848.1"/>
    <property type="molecule type" value="Genomic_DNA"/>
</dbReference>
<dbReference type="PANTHER" id="PTHR13939:SF0">
    <property type="entry name" value="NMN AMIDOHYDROLASE-LIKE PROTEIN YFAY"/>
    <property type="match status" value="1"/>
</dbReference>
<dbReference type="InterPro" id="IPR056596">
    <property type="entry name" value="FLAD1_M"/>
</dbReference>
<protein>
    <submittedName>
        <fullName evidence="3">Competence/damage-inducible protein A</fullName>
    </submittedName>
    <submittedName>
        <fullName evidence="2">Molybdenum cofactor biosynthesis protein</fullName>
    </submittedName>
</protein>
<dbReference type="InterPro" id="IPR036425">
    <property type="entry name" value="MoaB/Mog-like_dom_sf"/>
</dbReference>
<dbReference type="Pfam" id="PF00994">
    <property type="entry name" value="MoCF_biosynth"/>
    <property type="match status" value="1"/>
</dbReference>
<reference evidence="3 5" key="2">
    <citation type="submission" date="2020-02" db="EMBL/GenBank/DDBJ databases">
        <title>Genome sequence of Parvularcula flava strain NH6-79.</title>
        <authorList>
            <person name="Abdul Karim M.H."/>
            <person name="Lam M.Q."/>
            <person name="Chen S.J."/>
            <person name="Yahya A."/>
            <person name="Shahir S."/>
            <person name="Shamsir M.S."/>
            <person name="Chong C.S."/>
        </authorList>
    </citation>
    <scope>NUCLEOTIDE SEQUENCE [LARGE SCALE GENOMIC DNA]</scope>
    <source>
        <strain evidence="3 5">NH6-79</strain>
    </source>
</reference>
<name>A0A8J3A0C0_9PROT</name>
<dbReference type="AlphaFoldDB" id="A0A8J3A0C0"/>
<organism evidence="2 4">
    <name type="scientific">Aquisalinus luteolus</name>
    <dbReference type="NCBI Taxonomy" id="1566827"/>
    <lineage>
        <taxon>Bacteria</taxon>
        <taxon>Pseudomonadati</taxon>
        <taxon>Pseudomonadota</taxon>
        <taxon>Alphaproteobacteria</taxon>
        <taxon>Parvularculales</taxon>
        <taxon>Parvularculaceae</taxon>
        <taxon>Aquisalinus</taxon>
    </lineage>
</organism>
<dbReference type="Proteomes" id="UP000621856">
    <property type="component" value="Unassembled WGS sequence"/>
</dbReference>
<dbReference type="Gene3D" id="3.40.980.10">
    <property type="entry name" value="MoaB/Mog-like domain"/>
    <property type="match status" value="1"/>
</dbReference>
<evidence type="ECO:0000313" key="5">
    <source>
        <dbReference type="Proteomes" id="UP000818603"/>
    </source>
</evidence>